<name>B4SCI3_PELPB</name>
<dbReference type="STRING" id="324925.Ppha_1976"/>
<gene>
    <name evidence="2" type="ordered locus">Ppha_1976</name>
</gene>
<dbReference type="RefSeq" id="WP_012508669.1">
    <property type="nucleotide sequence ID" value="NC_011060.1"/>
</dbReference>
<dbReference type="SUPFAM" id="SSF56436">
    <property type="entry name" value="C-type lectin-like"/>
    <property type="match status" value="1"/>
</dbReference>
<dbReference type="OrthoDB" id="595053at2"/>
<dbReference type="InterPro" id="IPR016187">
    <property type="entry name" value="CTDL_fold"/>
</dbReference>
<organism evidence="2 3">
    <name type="scientific">Pelodictyon phaeoclathratiforme (strain DSM 5477 / BU-1)</name>
    <dbReference type="NCBI Taxonomy" id="324925"/>
    <lineage>
        <taxon>Bacteria</taxon>
        <taxon>Pseudomonadati</taxon>
        <taxon>Chlorobiota</taxon>
        <taxon>Chlorobiia</taxon>
        <taxon>Chlorobiales</taxon>
        <taxon>Chlorobiaceae</taxon>
        <taxon>Chlorobium/Pelodictyon group</taxon>
        <taxon>Pelodictyon</taxon>
    </lineage>
</organism>
<evidence type="ECO:0000313" key="3">
    <source>
        <dbReference type="Proteomes" id="UP000002724"/>
    </source>
</evidence>
<dbReference type="InterPro" id="IPR051043">
    <property type="entry name" value="Sulfatase_Mod_Factor_Kinase"/>
</dbReference>
<evidence type="ECO:0000259" key="1">
    <source>
        <dbReference type="Pfam" id="PF03781"/>
    </source>
</evidence>
<dbReference type="PANTHER" id="PTHR23150">
    <property type="entry name" value="SULFATASE MODIFYING FACTOR 1, 2"/>
    <property type="match status" value="1"/>
</dbReference>
<dbReference type="EMBL" id="CP001110">
    <property type="protein sequence ID" value="ACF44188.1"/>
    <property type="molecule type" value="Genomic_DNA"/>
</dbReference>
<reference evidence="2 3" key="1">
    <citation type="submission" date="2008-06" db="EMBL/GenBank/DDBJ databases">
        <title>Complete sequence of Pelodictyon phaeoclathratiforme BU-1.</title>
        <authorList>
            <consortium name="US DOE Joint Genome Institute"/>
            <person name="Lucas S."/>
            <person name="Copeland A."/>
            <person name="Lapidus A."/>
            <person name="Glavina del Rio T."/>
            <person name="Dalin E."/>
            <person name="Tice H."/>
            <person name="Bruce D."/>
            <person name="Goodwin L."/>
            <person name="Pitluck S."/>
            <person name="Schmutz J."/>
            <person name="Larimer F."/>
            <person name="Land M."/>
            <person name="Hauser L."/>
            <person name="Kyrpides N."/>
            <person name="Mikhailova N."/>
            <person name="Liu Z."/>
            <person name="Li T."/>
            <person name="Zhao F."/>
            <person name="Overmann J."/>
            <person name="Bryant D.A."/>
            <person name="Richardson P."/>
        </authorList>
    </citation>
    <scope>NUCLEOTIDE SEQUENCE [LARGE SCALE GENOMIC DNA]</scope>
    <source>
        <strain evidence="3">DSM 5477 / BU-1</strain>
    </source>
</reference>
<dbReference type="eggNOG" id="COG1262">
    <property type="taxonomic scope" value="Bacteria"/>
</dbReference>
<dbReference type="AlphaFoldDB" id="B4SCI3"/>
<dbReference type="InterPro" id="IPR005532">
    <property type="entry name" value="SUMF_dom"/>
</dbReference>
<dbReference type="Pfam" id="PF03781">
    <property type="entry name" value="FGE-sulfatase"/>
    <property type="match status" value="1"/>
</dbReference>
<sequence length="319" mass="36361">MNWKFSHKSILEFLVAKEAVGRFDFACTLDFSGMDMARSFCFEFGINPFVLSNYIEVKGDVFVMGSPENEAGHREDERQHSVKIADYSLYKFAVCVGDFKRFIDDSGYKTDAEKENFSFVYDGKSGKRKDGINWSHDLSGNVREPSAYNHPVLHVSWNDAEAYCAWLSKKTGNTFRLPTEAEWEFACRAGSEKPFHTGDNLTTGQANYNGNYPFNNSVKGIFRKNTLPVDSLEPNVWGLYNMHGNVWEWCSDMYGKNYYDECRAKGTVENPEGPTTGSHRVIRGGGWNYVAVYCRSAYRDNNAPGYRYDLVGFRPVFVP</sequence>
<dbReference type="Proteomes" id="UP000002724">
    <property type="component" value="Chromosome"/>
</dbReference>
<dbReference type="GO" id="GO:0120147">
    <property type="term" value="F:formylglycine-generating oxidase activity"/>
    <property type="evidence" value="ECO:0007669"/>
    <property type="project" value="TreeGrafter"/>
</dbReference>
<dbReference type="HOGENOM" id="CLU_012431_2_4_10"/>
<feature type="domain" description="Sulfatase-modifying factor enzyme-like" evidence="1">
    <location>
        <begin position="54"/>
        <end position="316"/>
    </location>
</feature>
<keyword evidence="3" id="KW-1185">Reference proteome</keyword>
<proteinExistence type="predicted"/>
<protein>
    <recommendedName>
        <fullName evidence="1">Sulfatase-modifying factor enzyme-like domain-containing protein</fullName>
    </recommendedName>
</protein>
<accession>B4SCI3</accession>
<dbReference type="KEGG" id="pph:Ppha_1976"/>
<evidence type="ECO:0000313" key="2">
    <source>
        <dbReference type="EMBL" id="ACF44188.1"/>
    </source>
</evidence>
<dbReference type="Gene3D" id="3.90.1580.10">
    <property type="entry name" value="paralog of FGE (formylglycine-generating enzyme)"/>
    <property type="match status" value="1"/>
</dbReference>
<dbReference type="PANTHER" id="PTHR23150:SF19">
    <property type="entry name" value="FORMYLGLYCINE-GENERATING ENZYME"/>
    <property type="match status" value="1"/>
</dbReference>
<dbReference type="InterPro" id="IPR042095">
    <property type="entry name" value="SUMF_sf"/>
</dbReference>